<gene>
    <name evidence="1" type="ORF">M9H77_14734</name>
</gene>
<evidence type="ECO:0000313" key="2">
    <source>
        <dbReference type="Proteomes" id="UP001060085"/>
    </source>
</evidence>
<name>A0ACC0BP19_CATRO</name>
<comment type="caution">
    <text evidence="1">The sequence shown here is derived from an EMBL/GenBank/DDBJ whole genome shotgun (WGS) entry which is preliminary data.</text>
</comment>
<keyword evidence="2" id="KW-1185">Reference proteome</keyword>
<dbReference type="EMBL" id="CM044703">
    <property type="protein sequence ID" value="KAI5674370.1"/>
    <property type="molecule type" value="Genomic_DNA"/>
</dbReference>
<evidence type="ECO:0000313" key="1">
    <source>
        <dbReference type="EMBL" id="KAI5674370.1"/>
    </source>
</evidence>
<proteinExistence type="predicted"/>
<organism evidence="1 2">
    <name type="scientific">Catharanthus roseus</name>
    <name type="common">Madagascar periwinkle</name>
    <name type="synonym">Vinca rosea</name>
    <dbReference type="NCBI Taxonomy" id="4058"/>
    <lineage>
        <taxon>Eukaryota</taxon>
        <taxon>Viridiplantae</taxon>
        <taxon>Streptophyta</taxon>
        <taxon>Embryophyta</taxon>
        <taxon>Tracheophyta</taxon>
        <taxon>Spermatophyta</taxon>
        <taxon>Magnoliopsida</taxon>
        <taxon>eudicotyledons</taxon>
        <taxon>Gunneridae</taxon>
        <taxon>Pentapetalae</taxon>
        <taxon>asterids</taxon>
        <taxon>lamiids</taxon>
        <taxon>Gentianales</taxon>
        <taxon>Apocynaceae</taxon>
        <taxon>Rauvolfioideae</taxon>
        <taxon>Vinceae</taxon>
        <taxon>Catharanthinae</taxon>
        <taxon>Catharanthus</taxon>
    </lineage>
</organism>
<dbReference type="Proteomes" id="UP001060085">
    <property type="component" value="Linkage Group LG03"/>
</dbReference>
<reference evidence="2" key="1">
    <citation type="journal article" date="2023" name="Nat. Plants">
        <title>Single-cell RNA sequencing provides a high-resolution roadmap for understanding the multicellular compartmentation of specialized metabolism.</title>
        <authorList>
            <person name="Sun S."/>
            <person name="Shen X."/>
            <person name="Li Y."/>
            <person name="Li Y."/>
            <person name="Wang S."/>
            <person name="Li R."/>
            <person name="Zhang H."/>
            <person name="Shen G."/>
            <person name="Guo B."/>
            <person name="Wei J."/>
            <person name="Xu J."/>
            <person name="St-Pierre B."/>
            <person name="Chen S."/>
            <person name="Sun C."/>
        </authorList>
    </citation>
    <scope>NUCLEOTIDE SEQUENCE [LARGE SCALE GENOMIC DNA]</scope>
</reference>
<accession>A0ACC0BP19</accession>
<protein>
    <submittedName>
        <fullName evidence="1">Uncharacterized protein</fullName>
    </submittedName>
</protein>
<sequence>MGTVIPDDLQLMAIVAGGTSRGRLYRAGPQLYWGSCCLDHEQRLMRRVEDVVSRISAIFDKHMRRLFEHNHLVHIPFPPMMSFVKAAMSTDFPTYLSTAAAIRTSEC</sequence>